<sequence>MKYSPVIGLEIHVELNTKTKMFCRCLADYFAKKPNTHTCPVCLGLPGALPYINQEAINKCLLIGLALECQVSSESRFERKNYFYPDLPKGYQISQYRWPLCKNGKLKLSDGTIVNINRVHQEEDTGKLMHQGEDTVVDFNRSGVPLVEIVTEPDFTTSEAVREYAKSLQQLFRYLKVSNADMERGDMRLEANISLRPEGQTELPAYRVELKNINSFSFMVKAIEYEIKRQSEELEKGTKLTQQTRGWDDNKKVTYPQREKEEAHDYRYFPEPDLPEIMISMNQIDQIKSEMPELPLQAQKRLVEKLGITVSDAQILTENAEKLTYFEEAVELAIAEQVSPKQVANEILNRGVDIQKTSIIELVNSLVQRRSAVISDDETIRSWAKEAITENPQAVSDYKNGKTNAIMSLVGSVMRKSQGRADANIVKQLLEKLLYV</sequence>
<dbReference type="GO" id="GO:0006412">
    <property type="term" value="P:translation"/>
    <property type="evidence" value="ECO:0007669"/>
    <property type="project" value="UniProtKB-UniRule"/>
</dbReference>
<dbReference type="AlphaFoldDB" id="A0A1F5MJE8"/>
<evidence type="ECO:0000256" key="2">
    <source>
        <dbReference type="ARBA" id="ARBA00011123"/>
    </source>
</evidence>
<dbReference type="Pfam" id="PF02637">
    <property type="entry name" value="GatB_Yqey"/>
    <property type="match status" value="1"/>
</dbReference>
<dbReference type="EMBL" id="MFDO01000018">
    <property type="protein sequence ID" value="OGE65494.1"/>
    <property type="molecule type" value="Genomic_DNA"/>
</dbReference>
<keyword evidence="3 10" id="KW-0436">Ligase</keyword>
<reference evidence="12 13" key="1">
    <citation type="journal article" date="2016" name="Nat. Commun.">
        <title>Thousands of microbial genomes shed light on interconnected biogeochemical processes in an aquifer system.</title>
        <authorList>
            <person name="Anantharaman K."/>
            <person name="Brown C.T."/>
            <person name="Hug L.A."/>
            <person name="Sharon I."/>
            <person name="Castelle C.J."/>
            <person name="Probst A.J."/>
            <person name="Thomas B.C."/>
            <person name="Singh A."/>
            <person name="Wilkins M.J."/>
            <person name="Karaoz U."/>
            <person name="Brodie E.L."/>
            <person name="Williams K.H."/>
            <person name="Hubbard S.S."/>
            <person name="Banfield J.F."/>
        </authorList>
    </citation>
    <scope>NUCLEOTIDE SEQUENCE [LARGE SCALE GENOMIC DNA]</scope>
</reference>
<evidence type="ECO:0000256" key="10">
    <source>
        <dbReference type="HAMAP-Rule" id="MF_00121"/>
    </source>
</evidence>
<dbReference type="InterPro" id="IPR042114">
    <property type="entry name" value="GatB_C_1"/>
</dbReference>
<comment type="similarity">
    <text evidence="1 10">Belongs to the GatB/GatE family. GatB subfamily.</text>
</comment>
<dbReference type="InterPro" id="IPR003789">
    <property type="entry name" value="Asn/Gln_tRNA_amidoTrase-B-like"/>
</dbReference>
<dbReference type="GO" id="GO:0050566">
    <property type="term" value="F:asparaginyl-tRNA synthase (glutamine-hydrolyzing) activity"/>
    <property type="evidence" value="ECO:0007669"/>
    <property type="project" value="RHEA"/>
</dbReference>
<dbReference type="Pfam" id="PF02934">
    <property type="entry name" value="GatB_N"/>
    <property type="match status" value="1"/>
</dbReference>
<evidence type="ECO:0000256" key="4">
    <source>
        <dbReference type="ARBA" id="ARBA00022741"/>
    </source>
</evidence>
<dbReference type="InterPro" id="IPR006075">
    <property type="entry name" value="Asn/Gln-tRNA_Trfase_suB/E_cat"/>
</dbReference>
<keyword evidence="4 10" id="KW-0547">Nucleotide-binding</keyword>
<dbReference type="Proteomes" id="UP000178017">
    <property type="component" value="Unassembled WGS sequence"/>
</dbReference>
<evidence type="ECO:0000256" key="6">
    <source>
        <dbReference type="ARBA" id="ARBA00022917"/>
    </source>
</evidence>
<comment type="catalytic activity">
    <reaction evidence="9 10">
        <text>L-glutamyl-tRNA(Gln) + L-glutamine + ATP + H2O = L-glutaminyl-tRNA(Gln) + L-glutamate + ADP + phosphate + H(+)</text>
        <dbReference type="Rhea" id="RHEA:17521"/>
        <dbReference type="Rhea" id="RHEA-COMP:9681"/>
        <dbReference type="Rhea" id="RHEA-COMP:9684"/>
        <dbReference type="ChEBI" id="CHEBI:15377"/>
        <dbReference type="ChEBI" id="CHEBI:15378"/>
        <dbReference type="ChEBI" id="CHEBI:29985"/>
        <dbReference type="ChEBI" id="CHEBI:30616"/>
        <dbReference type="ChEBI" id="CHEBI:43474"/>
        <dbReference type="ChEBI" id="CHEBI:58359"/>
        <dbReference type="ChEBI" id="CHEBI:78520"/>
        <dbReference type="ChEBI" id="CHEBI:78521"/>
        <dbReference type="ChEBI" id="CHEBI:456216"/>
    </reaction>
</comment>
<gene>
    <name evidence="10" type="primary">gatB</name>
    <name evidence="12" type="ORF">A3B49_00545</name>
</gene>
<dbReference type="SUPFAM" id="SSF55931">
    <property type="entry name" value="Glutamine synthetase/guanido kinase"/>
    <property type="match status" value="1"/>
</dbReference>
<feature type="domain" description="Asn/Gln amidotransferase" evidence="11">
    <location>
        <begin position="324"/>
        <end position="434"/>
    </location>
</feature>
<dbReference type="SUPFAM" id="SSF89095">
    <property type="entry name" value="GatB/YqeY motif"/>
    <property type="match status" value="2"/>
</dbReference>
<evidence type="ECO:0000256" key="7">
    <source>
        <dbReference type="ARBA" id="ARBA00024799"/>
    </source>
</evidence>
<dbReference type="PANTHER" id="PTHR11659">
    <property type="entry name" value="GLUTAMYL-TRNA GLN AMIDOTRANSFERASE SUBUNIT B MITOCHONDRIAL AND PROKARYOTIC PET112-RELATED"/>
    <property type="match status" value="1"/>
</dbReference>
<accession>A0A1F5MJE8</accession>
<dbReference type="HAMAP" id="MF_00121">
    <property type="entry name" value="GatB"/>
    <property type="match status" value="1"/>
</dbReference>
<dbReference type="PROSITE" id="PS01234">
    <property type="entry name" value="GATB"/>
    <property type="match status" value="1"/>
</dbReference>
<dbReference type="Gene3D" id="1.10.150.380">
    <property type="entry name" value="GatB domain, N-terminal subdomain"/>
    <property type="match status" value="1"/>
</dbReference>
<evidence type="ECO:0000259" key="11">
    <source>
        <dbReference type="SMART" id="SM00845"/>
    </source>
</evidence>
<proteinExistence type="inferred from homology"/>
<evidence type="ECO:0000256" key="5">
    <source>
        <dbReference type="ARBA" id="ARBA00022840"/>
    </source>
</evidence>
<dbReference type="InterPro" id="IPR023168">
    <property type="entry name" value="GatB_Yqey_C_2"/>
</dbReference>
<dbReference type="InterPro" id="IPR017958">
    <property type="entry name" value="Gln-tRNA_amidoTrfase_suB_CS"/>
</dbReference>
<dbReference type="InterPro" id="IPR014746">
    <property type="entry name" value="Gln_synth/guanido_kin_cat_dom"/>
</dbReference>
<dbReference type="NCBIfam" id="NF004014">
    <property type="entry name" value="PRK05477.1-4"/>
    <property type="match status" value="1"/>
</dbReference>
<dbReference type="InterPro" id="IPR018027">
    <property type="entry name" value="Asn/Gln_amidotransferase"/>
</dbReference>
<dbReference type="Gene3D" id="1.10.10.410">
    <property type="match status" value="1"/>
</dbReference>
<dbReference type="InterPro" id="IPR004413">
    <property type="entry name" value="GatB"/>
</dbReference>
<dbReference type="FunFam" id="1.10.10.410:FF:000001">
    <property type="entry name" value="Aspartyl/glutamyl-tRNA(Asn/Gln) amidotransferase subunit B"/>
    <property type="match status" value="1"/>
</dbReference>
<name>A0A1F5MJE8_9BACT</name>
<evidence type="ECO:0000313" key="13">
    <source>
        <dbReference type="Proteomes" id="UP000178017"/>
    </source>
</evidence>
<evidence type="ECO:0000313" key="12">
    <source>
        <dbReference type="EMBL" id="OGE65494.1"/>
    </source>
</evidence>
<dbReference type="NCBIfam" id="NF004012">
    <property type="entry name" value="PRK05477.1-2"/>
    <property type="match status" value="1"/>
</dbReference>
<comment type="function">
    <text evidence="7 10">Allows the formation of correctly charged Asn-tRNA(Asn) or Gln-tRNA(Gln) through the transamidation of misacylated Asp-tRNA(Asn) or Glu-tRNA(Gln) in organisms which lack either or both of asparaginyl-tRNA or glutaminyl-tRNA synthetases. The reaction takes place in the presence of glutamine and ATP through an activated phospho-Asp-tRNA(Asn) or phospho-Glu-tRNA(Gln).</text>
</comment>
<evidence type="ECO:0000256" key="1">
    <source>
        <dbReference type="ARBA" id="ARBA00005306"/>
    </source>
</evidence>
<evidence type="ECO:0000256" key="3">
    <source>
        <dbReference type="ARBA" id="ARBA00022598"/>
    </source>
</evidence>
<dbReference type="GO" id="GO:0005524">
    <property type="term" value="F:ATP binding"/>
    <property type="evidence" value="ECO:0007669"/>
    <property type="project" value="UniProtKB-KW"/>
</dbReference>
<comment type="subunit">
    <text evidence="2 10">Heterotrimer of A, B and C subunits.</text>
</comment>
<dbReference type="PANTHER" id="PTHR11659:SF0">
    <property type="entry name" value="GLUTAMYL-TRNA(GLN) AMIDOTRANSFERASE SUBUNIT B, MITOCHONDRIAL"/>
    <property type="match status" value="1"/>
</dbReference>
<evidence type="ECO:0000256" key="9">
    <source>
        <dbReference type="ARBA" id="ARBA00047913"/>
    </source>
</evidence>
<keyword evidence="6 10" id="KW-0648">Protein biosynthesis</keyword>
<protein>
    <recommendedName>
        <fullName evidence="10">Aspartyl/glutamyl-tRNA(Asn/Gln) amidotransferase subunit B</fullName>
        <shortName evidence="10">Asp/Glu-ADT subunit B</shortName>
        <ecNumber evidence="10">6.3.5.-</ecNumber>
    </recommendedName>
</protein>
<dbReference type="EC" id="6.3.5.-" evidence="10"/>
<keyword evidence="5 10" id="KW-0067">ATP-binding</keyword>
<organism evidence="12 13">
    <name type="scientific">Candidatus Daviesbacteria bacterium RIFCSPLOWO2_01_FULL_40_24</name>
    <dbReference type="NCBI Taxonomy" id="1797787"/>
    <lineage>
        <taxon>Bacteria</taxon>
        <taxon>Candidatus Daviesiibacteriota</taxon>
    </lineage>
</organism>
<comment type="catalytic activity">
    <reaction evidence="8 10">
        <text>L-aspartyl-tRNA(Asn) + L-glutamine + ATP + H2O = L-asparaginyl-tRNA(Asn) + L-glutamate + ADP + phosphate + 2 H(+)</text>
        <dbReference type="Rhea" id="RHEA:14513"/>
        <dbReference type="Rhea" id="RHEA-COMP:9674"/>
        <dbReference type="Rhea" id="RHEA-COMP:9677"/>
        <dbReference type="ChEBI" id="CHEBI:15377"/>
        <dbReference type="ChEBI" id="CHEBI:15378"/>
        <dbReference type="ChEBI" id="CHEBI:29985"/>
        <dbReference type="ChEBI" id="CHEBI:30616"/>
        <dbReference type="ChEBI" id="CHEBI:43474"/>
        <dbReference type="ChEBI" id="CHEBI:58359"/>
        <dbReference type="ChEBI" id="CHEBI:78515"/>
        <dbReference type="ChEBI" id="CHEBI:78516"/>
        <dbReference type="ChEBI" id="CHEBI:456216"/>
    </reaction>
</comment>
<dbReference type="InterPro" id="IPR017959">
    <property type="entry name" value="Asn/Gln-tRNA_amidoTrfase_suB/E"/>
</dbReference>
<dbReference type="NCBIfam" id="TIGR00133">
    <property type="entry name" value="gatB"/>
    <property type="match status" value="1"/>
</dbReference>
<dbReference type="GO" id="GO:0050567">
    <property type="term" value="F:glutaminyl-tRNA synthase (glutamine-hydrolyzing) activity"/>
    <property type="evidence" value="ECO:0007669"/>
    <property type="project" value="UniProtKB-UniRule"/>
</dbReference>
<dbReference type="GO" id="GO:0070681">
    <property type="term" value="P:glutaminyl-tRNAGln biosynthesis via transamidation"/>
    <property type="evidence" value="ECO:0007669"/>
    <property type="project" value="TreeGrafter"/>
</dbReference>
<dbReference type="SMART" id="SM00845">
    <property type="entry name" value="GatB_Yqey"/>
    <property type="match status" value="1"/>
</dbReference>
<evidence type="ECO:0000256" key="8">
    <source>
        <dbReference type="ARBA" id="ARBA00047380"/>
    </source>
</evidence>
<comment type="caution">
    <text evidence="12">The sequence shown here is derived from an EMBL/GenBank/DDBJ whole genome shotgun (WGS) entry which is preliminary data.</text>
</comment>